<feature type="transmembrane region" description="Helical" evidence="2">
    <location>
        <begin position="241"/>
        <end position="268"/>
    </location>
</feature>
<feature type="compositionally biased region" description="Low complexity" evidence="1">
    <location>
        <begin position="396"/>
        <end position="405"/>
    </location>
</feature>
<feature type="transmembrane region" description="Helical" evidence="2">
    <location>
        <begin position="207"/>
        <end position="229"/>
    </location>
</feature>
<dbReference type="InterPro" id="IPR045782">
    <property type="entry name" value="TrbL_3"/>
</dbReference>
<feature type="transmembrane region" description="Helical" evidence="2">
    <location>
        <begin position="178"/>
        <end position="195"/>
    </location>
</feature>
<feature type="transmembrane region" description="Helical" evidence="2">
    <location>
        <begin position="145"/>
        <end position="171"/>
    </location>
</feature>
<evidence type="ECO:0000313" key="4">
    <source>
        <dbReference type="Proteomes" id="UP001430377"/>
    </source>
</evidence>
<name>A0AAW4Q0G6_9EURY</name>
<feature type="transmembrane region" description="Helical" evidence="2">
    <location>
        <begin position="105"/>
        <end position="125"/>
    </location>
</feature>
<feature type="compositionally biased region" description="Basic and acidic residues" evidence="1">
    <location>
        <begin position="406"/>
        <end position="428"/>
    </location>
</feature>
<proteinExistence type="predicted"/>
<accession>A0AAW4Q0G6</accession>
<keyword evidence="4" id="KW-1185">Reference proteome</keyword>
<feature type="compositionally biased region" description="Polar residues" evidence="1">
    <location>
        <begin position="323"/>
        <end position="333"/>
    </location>
</feature>
<feature type="compositionally biased region" description="Basic and acidic residues" evidence="1">
    <location>
        <begin position="341"/>
        <end position="357"/>
    </location>
</feature>
<organism evidence="3 4">
    <name type="scientific">Haloarcula rubra</name>
    <dbReference type="NCBI Taxonomy" id="2487747"/>
    <lineage>
        <taxon>Archaea</taxon>
        <taxon>Methanobacteriati</taxon>
        <taxon>Methanobacteriota</taxon>
        <taxon>Stenosarchaea group</taxon>
        <taxon>Halobacteria</taxon>
        <taxon>Halobacteriales</taxon>
        <taxon>Haloarculaceae</taxon>
        <taxon>Haloarcula</taxon>
    </lineage>
</organism>
<reference evidence="3 4" key="1">
    <citation type="submission" date="2021-06" db="EMBL/GenBank/DDBJ databases">
        <title>Halomicroarcula sp. a new haloarchaeum isolated from saline soil.</title>
        <authorList>
            <person name="Duran-Viseras A."/>
            <person name="Sanchez-Porro C."/>
            <person name="Ventosa A."/>
        </authorList>
    </citation>
    <scope>NUCLEOTIDE SEQUENCE [LARGE SCALE GENOMIC DNA]</scope>
    <source>
        <strain evidence="3 4">F13</strain>
    </source>
</reference>
<evidence type="ECO:0000313" key="3">
    <source>
        <dbReference type="EMBL" id="MBX0326038.1"/>
    </source>
</evidence>
<evidence type="ECO:0008006" key="5">
    <source>
        <dbReference type="Google" id="ProtNLM"/>
    </source>
</evidence>
<dbReference type="AlphaFoldDB" id="A0AAW4Q0G6"/>
<dbReference type="EMBL" id="RKLR01000030">
    <property type="protein sequence ID" value="MBX0326038.1"/>
    <property type="molecule type" value="Genomic_DNA"/>
</dbReference>
<dbReference type="Pfam" id="PF19590">
    <property type="entry name" value="TrbL_3"/>
    <property type="match status" value="1"/>
</dbReference>
<comment type="caution">
    <text evidence="3">The sequence shown here is derived from an EMBL/GenBank/DDBJ whole genome shotgun (WGS) entry which is preliminary data.</text>
</comment>
<evidence type="ECO:0000256" key="1">
    <source>
        <dbReference type="SAM" id="MobiDB-lite"/>
    </source>
</evidence>
<feature type="region of interest" description="Disordered" evidence="1">
    <location>
        <begin position="321"/>
        <end position="428"/>
    </location>
</feature>
<gene>
    <name evidence="3" type="ORF">EGH21_23785</name>
</gene>
<keyword evidence="2" id="KW-0812">Transmembrane</keyword>
<keyword evidence="2" id="KW-0472">Membrane</keyword>
<feature type="transmembrane region" description="Helical" evidence="2">
    <location>
        <begin position="67"/>
        <end position="85"/>
    </location>
</feature>
<dbReference type="RefSeq" id="WP_220620889.1">
    <property type="nucleotide sequence ID" value="NZ_RKLR01000030.1"/>
</dbReference>
<keyword evidence="2" id="KW-1133">Transmembrane helix</keyword>
<protein>
    <recommendedName>
        <fullName evidence="5">Type IV secretion system protein TrbL</fullName>
    </recommendedName>
</protein>
<feature type="compositionally biased region" description="Basic and acidic residues" evidence="1">
    <location>
        <begin position="375"/>
        <end position="395"/>
    </location>
</feature>
<dbReference type="Proteomes" id="UP001430377">
    <property type="component" value="Unassembled WGS sequence"/>
</dbReference>
<evidence type="ECO:0000256" key="2">
    <source>
        <dbReference type="SAM" id="Phobius"/>
    </source>
</evidence>
<sequence length="428" mass="47127">MQALGDVISGSLSDWLNSLLKPVEKTIEGGTEAVVEAIVTTPAPNRVFGPPTNNAWPQIYEYYWEELMPIVLFLYGISIGLVIFLESTSHLFSSYHRTKLKKRAFSGLLGILAWWWIAALSLQLVDGFAAFLVPDLSDVSLFESLSFGAMGLLGLLVSYTVDLILFVLIGLIYFTRQVMLYLFVLLMPILIVFWIPGVGPFSLVSRFMARLAGFYAPFLFMTIPVALLFRLGQLLGSSFQFTVDGIAVWFVALIIPFVAVVAPLLMFWQAGAIFVFGERASRHASTQRAQQRFATTTEGAQTTVQGTQNFTRGVRGEPAIRRNGQTVLGSGNSRAHVGGQRVRETTVSLRDRVRADSSDSTASQGSSEGGGGSRNQREESDSRATDFSAMRDRDTGSSSNSTDSNTSRDSETANETDRSDDERPWYIN</sequence>